<organism evidence="2">
    <name type="scientific">Darwinula stevensoni</name>
    <dbReference type="NCBI Taxonomy" id="69355"/>
    <lineage>
        <taxon>Eukaryota</taxon>
        <taxon>Metazoa</taxon>
        <taxon>Ecdysozoa</taxon>
        <taxon>Arthropoda</taxon>
        <taxon>Crustacea</taxon>
        <taxon>Oligostraca</taxon>
        <taxon>Ostracoda</taxon>
        <taxon>Podocopa</taxon>
        <taxon>Podocopida</taxon>
        <taxon>Darwinulocopina</taxon>
        <taxon>Darwinuloidea</taxon>
        <taxon>Darwinulidae</taxon>
        <taxon>Darwinula</taxon>
    </lineage>
</organism>
<feature type="chain" id="PRO_5036402841" evidence="1">
    <location>
        <begin position="25"/>
        <end position="399"/>
    </location>
</feature>
<dbReference type="AlphaFoldDB" id="A0A7R9AC97"/>
<dbReference type="Proteomes" id="UP000677054">
    <property type="component" value="Unassembled WGS sequence"/>
</dbReference>
<accession>A0A7R9AC97</accession>
<proteinExistence type="predicted"/>
<dbReference type="EMBL" id="CAJPEV010003465">
    <property type="protein sequence ID" value="CAG0899814.1"/>
    <property type="molecule type" value="Genomic_DNA"/>
</dbReference>
<evidence type="ECO:0000313" key="3">
    <source>
        <dbReference type="Proteomes" id="UP000677054"/>
    </source>
</evidence>
<name>A0A7R9AC97_9CRUS</name>
<evidence type="ECO:0000256" key="1">
    <source>
        <dbReference type="SAM" id="SignalP"/>
    </source>
</evidence>
<sequence length="399" mass="45474">MGNMWSMLMTVGLFHLLAPLPVMGVNQATFYKGGVDEIIRDPIARVDFTQEGSVADSQRELRGFLNLAIDRRLHVSSGILRVQHRATSRRSHMDQVTSDLDNDSHVYSHETRKFSTVKPPDGWPCADGPQCEFFASDYELAQKRVHMAYSTRTLQWIRYSHFNLTSPPALSYLIGSSPAFVRVNSSSARASWLSCQTVTAFCVMSFRFNLRTGLVSRVFVKVKGTVYTPSTFAAAVAYPWIIIQTGLTMQEVIGFQGTQSVVVNFSLNMNGIDSAMILPEYESDTDLPFEIEIQLEYASSIMRMRYHNRLGLMGHPVHWKFPGQRLKLTDQDGLARSGYFFELEQQRDDEAKATWDCSIMRQGGEYILKYFRVQHRATSRRSHMDQVTSDLDNDSHVYR</sequence>
<gene>
    <name evidence="2" type="ORF">DSTB1V02_LOCUS11100</name>
</gene>
<keyword evidence="3" id="KW-1185">Reference proteome</keyword>
<keyword evidence="1" id="KW-0732">Signal</keyword>
<evidence type="ECO:0000313" key="2">
    <source>
        <dbReference type="EMBL" id="CAD7251333.1"/>
    </source>
</evidence>
<reference evidence="2" key="1">
    <citation type="submission" date="2020-11" db="EMBL/GenBank/DDBJ databases">
        <authorList>
            <person name="Tran Van P."/>
        </authorList>
    </citation>
    <scope>NUCLEOTIDE SEQUENCE</scope>
</reference>
<protein>
    <submittedName>
        <fullName evidence="2">Uncharacterized protein</fullName>
    </submittedName>
</protein>
<feature type="signal peptide" evidence="1">
    <location>
        <begin position="1"/>
        <end position="24"/>
    </location>
</feature>
<dbReference type="EMBL" id="LR902982">
    <property type="protein sequence ID" value="CAD7251333.1"/>
    <property type="molecule type" value="Genomic_DNA"/>
</dbReference>